<feature type="domain" description="Competence protein CoiA C-terminal" evidence="3">
    <location>
        <begin position="241"/>
        <end position="374"/>
    </location>
</feature>
<dbReference type="OrthoDB" id="3784230at2"/>
<name>A0A1W5ZXN2_9BACI</name>
<evidence type="ECO:0000259" key="2">
    <source>
        <dbReference type="Pfam" id="PF25164"/>
    </source>
</evidence>
<feature type="domain" description="Competence protein CoiA-like N-terminal" evidence="2">
    <location>
        <begin position="26"/>
        <end position="71"/>
    </location>
</feature>
<dbReference type="KEGG" id="hmn:HM131_14685"/>
<evidence type="ECO:0000259" key="3">
    <source>
        <dbReference type="Pfam" id="PF25166"/>
    </source>
</evidence>
<dbReference type="InterPro" id="IPR021176">
    <property type="entry name" value="Competence-induced_CoiA"/>
</dbReference>
<keyword evidence="5" id="KW-1185">Reference proteome</keyword>
<proteinExistence type="predicted"/>
<evidence type="ECO:0008006" key="6">
    <source>
        <dbReference type="Google" id="ProtNLM"/>
    </source>
</evidence>
<dbReference type="InterPro" id="IPR057253">
    <property type="entry name" value="CoiA-like_N"/>
</dbReference>
<dbReference type="AlphaFoldDB" id="A0A1W5ZXN2"/>
<dbReference type="InterPro" id="IPR010330">
    <property type="entry name" value="CoiA_nuc"/>
</dbReference>
<dbReference type="InterPro" id="IPR057252">
    <property type="entry name" value="CoiA_C"/>
</dbReference>
<dbReference type="Pfam" id="PF25166">
    <property type="entry name" value="CoiA_C"/>
    <property type="match status" value="1"/>
</dbReference>
<dbReference type="Proteomes" id="UP000192527">
    <property type="component" value="Chromosome"/>
</dbReference>
<reference evidence="4 5" key="1">
    <citation type="submission" date="2017-04" db="EMBL/GenBank/DDBJ databases">
        <title>The whole genome sequencing and assembly of Halobacillus mangrovi strain.</title>
        <authorList>
            <person name="Lee S.-J."/>
            <person name="Park M.-K."/>
            <person name="Kim J.-Y."/>
            <person name="Lee Y.-J."/>
            <person name="Yi H."/>
            <person name="Bahn Y.-S."/>
            <person name="Kim J.F."/>
            <person name="Lee D.-W."/>
        </authorList>
    </citation>
    <scope>NUCLEOTIDE SEQUENCE [LARGE SCALE GENOMIC DNA]</scope>
    <source>
        <strain evidence="4 5">KTB 131</strain>
    </source>
</reference>
<organism evidence="4 5">
    <name type="scientific">Halobacillus mangrovi</name>
    <dbReference type="NCBI Taxonomy" id="402384"/>
    <lineage>
        <taxon>Bacteria</taxon>
        <taxon>Bacillati</taxon>
        <taxon>Bacillota</taxon>
        <taxon>Bacilli</taxon>
        <taxon>Bacillales</taxon>
        <taxon>Bacillaceae</taxon>
        <taxon>Halobacillus</taxon>
    </lineage>
</organism>
<evidence type="ECO:0000313" key="4">
    <source>
        <dbReference type="EMBL" id="ARI78020.1"/>
    </source>
</evidence>
<evidence type="ECO:0000313" key="5">
    <source>
        <dbReference type="Proteomes" id="UP000192527"/>
    </source>
</evidence>
<dbReference type="PIRSF" id="PIRSF007487">
    <property type="entry name" value="Competence-induced_CoiA_bac"/>
    <property type="match status" value="1"/>
</dbReference>
<sequence length="391" mass="46274">MSNSVKEGGGGLYYAVNHHGELTSLYQLTMDELRQIKSDTFHCPNCHERLLIRAGPKVAPHFAHFPKSNCVLYKGESVAHEAGKWDLYHWMKRQSYNVELEVYVKEIQQRPDILLTFREKKIALEYQCSAISIKEITKRNQAYLKEGIFPLWILGINHLKQQSHRNFLLNDFLRSFLYYFNDHFHLYFYDPDRKQMIVLSNLHYTGKPFVYGIVNDYPLPSFKFPQLFNSKKSSLKYPLTHSWEKLLYNYRTRYKAKVSSLEYQFRQYVYLNGHHFSLIPSVCYLPVPGQLSLNMKPYIWQTRLLMDHFMKKSVGEIGQFPSIFTPPTINQYQVDVTMQYVNLLDGLGVLKKINQNQWVKKKDIIFHQNMKNALEDDKNLINQLKKFTKNS</sequence>
<protein>
    <recommendedName>
        <fullName evidence="6">Competence protein CoiA</fullName>
    </recommendedName>
</protein>
<feature type="domain" description="Competence protein CoiA nuclease-like" evidence="1">
    <location>
        <begin position="76"/>
        <end position="231"/>
    </location>
</feature>
<dbReference type="Pfam" id="PF06054">
    <property type="entry name" value="CoiA_nuc"/>
    <property type="match status" value="1"/>
</dbReference>
<dbReference type="STRING" id="402384.HM131_14685"/>
<evidence type="ECO:0000259" key="1">
    <source>
        <dbReference type="Pfam" id="PF06054"/>
    </source>
</evidence>
<gene>
    <name evidence="4" type="ORF">HM131_14685</name>
</gene>
<accession>A0A1W5ZXN2</accession>
<dbReference type="EMBL" id="CP020772">
    <property type="protein sequence ID" value="ARI78020.1"/>
    <property type="molecule type" value="Genomic_DNA"/>
</dbReference>
<dbReference type="Pfam" id="PF25164">
    <property type="entry name" value="CoiA_N"/>
    <property type="match status" value="1"/>
</dbReference>
<dbReference type="RefSeq" id="WP_085030481.1">
    <property type="nucleotide sequence ID" value="NZ_CP020772.1"/>
</dbReference>